<dbReference type="RefSeq" id="WP_092099537.1">
    <property type="nucleotide sequence ID" value="NZ_FOOT01000002.1"/>
</dbReference>
<organism evidence="1 2">
    <name type="scientific">Pontibacter chinhatensis</name>
    <dbReference type="NCBI Taxonomy" id="1436961"/>
    <lineage>
        <taxon>Bacteria</taxon>
        <taxon>Pseudomonadati</taxon>
        <taxon>Bacteroidota</taxon>
        <taxon>Cytophagia</taxon>
        <taxon>Cytophagales</taxon>
        <taxon>Hymenobacteraceae</taxon>
        <taxon>Pontibacter</taxon>
    </lineage>
</organism>
<proteinExistence type="predicted"/>
<dbReference type="EMBL" id="FOOT01000002">
    <property type="protein sequence ID" value="SFG29087.1"/>
    <property type="molecule type" value="Genomic_DNA"/>
</dbReference>
<accession>A0A1I2QS53</accession>
<name>A0A1I2QS53_9BACT</name>
<protein>
    <submittedName>
        <fullName evidence="1">Uncharacterized protein</fullName>
    </submittedName>
</protein>
<reference evidence="2" key="1">
    <citation type="submission" date="2016-10" db="EMBL/GenBank/DDBJ databases">
        <authorList>
            <person name="Varghese N."/>
            <person name="Submissions S."/>
        </authorList>
    </citation>
    <scope>NUCLEOTIDE SEQUENCE [LARGE SCALE GENOMIC DNA]</scope>
    <source>
        <strain evidence="2">LP51</strain>
    </source>
</reference>
<sequence>MKTFLRSITSFCNTIKCRIHSALLYGKHIILRTKAEVEYINQLDPVLFTGNFTYAYWKSKGIYKIVINAGTEAIILPGSKNKQIIFIDKVSDRLEFKFYGVRNTIVKEFTINAFKLSIQTPVVETDLFSQPAQLHSSFFRERLCAEFSEPLKVNNLIADVTIQPPKLNLKNMDAKVINTDFKIANMDFSVVLPEYTSQTNN</sequence>
<evidence type="ECO:0000313" key="1">
    <source>
        <dbReference type="EMBL" id="SFG29087.1"/>
    </source>
</evidence>
<evidence type="ECO:0000313" key="2">
    <source>
        <dbReference type="Proteomes" id="UP000198724"/>
    </source>
</evidence>
<dbReference type="Proteomes" id="UP000198724">
    <property type="component" value="Unassembled WGS sequence"/>
</dbReference>
<keyword evidence="2" id="KW-1185">Reference proteome</keyword>
<gene>
    <name evidence="1" type="ORF">SAMN05421739_10246</name>
</gene>
<dbReference type="AlphaFoldDB" id="A0A1I2QS53"/>